<evidence type="ECO:0000313" key="2">
    <source>
        <dbReference type="EnsemblMetazoa" id="GPPI029077-PA"/>
    </source>
</evidence>
<keyword evidence="3" id="KW-1185">Reference proteome</keyword>
<organism evidence="2 3">
    <name type="scientific">Glossina palpalis gambiensis</name>
    <dbReference type="NCBI Taxonomy" id="67801"/>
    <lineage>
        <taxon>Eukaryota</taxon>
        <taxon>Metazoa</taxon>
        <taxon>Ecdysozoa</taxon>
        <taxon>Arthropoda</taxon>
        <taxon>Hexapoda</taxon>
        <taxon>Insecta</taxon>
        <taxon>Pterygota</taxon>
        <taxon>Neoptera</taxon>
        <taxon>Endopterygota</taxon>
        <taxon>Diptera</taxon>
        <taxon>Brachycera</taxon>
        <taxon>Muscomorpha</taxon>
        <taxon>Hippoboscoidea</taxon>
        <taxon>Glossinidae</taxon>
        <taxon>Glossina</taxon>
    </lineage>
</organism>
<sequence length="97" mass="10351">MASAKPAVKRAAASLLIQFAEDACFFITIGSSMFIFNIDSGTLITVGMMPLPIAAAAFGVPVNVVDVGGDDKLFLFSLLRNIIKFNGFSVLKFILYA</sequence>
<dbReference type="AlphaFoldDB" id="A0A1B0BGA0"/>
<protein>
    <submittedName>
        <fullName evidence="2">Uncharacterized protein</fullName>
    </submittedName>
</protein>
<reference evidence="2" key="2">
    <citation type="submission" date="2020-05" db="UniProtKB">
        <authorList>
            <consortium name="EnsemblMetazoa"/>
        </authorList>
    </citation>
    <scope>IDENTIFICATION</scope>
    <source>
        <strain evidence="2">IAEA</strain>
    </source>
</reference>
<keyword evidence="1" id="KW-0812">Transmembrane</keyword>
<dbReference type="Proteomes" id="UP000092460">
    <property type="component" value="Unassembled WGS sequence"/>
</dbReference>
<dbReference type="EnsemblMetazoa" id="GPPI029077-RA">
    <property type="protein sequence ID" value="GPPI029077-PA"/>
    <property type="gene ID" value="GPPI029077"/>
</dbReference>
<dbReference type="VEuPathDB" id="VectorBase:GPPI029077"/>
<keyword evidence="1" id="KW-0472">Membrane</keyword>
<accession>A0A1B0BGA0</accession>
<name>A0A1B0BGA0_9MUSC</name>
<evidence type="ECO:0000313" key="3">
    <source>
        <dbReference type="Proteomes" id="UP000092460"/>
    </source>
</evidence>
<evidence type="ECO:0000256" key="1">
    <source>
        <dbReference type="SAM" id="Phobius"/>
    </source>
</evidence>
<feature type="transmembrane region" description="Helical" evidence="1">
    <location>
        <begin position="42"/>
        <end position="61"/>
    </location>
</feature>
<feature type="transmembrane region" description="Helical" evidence="1">
    <location>
        <begin position="12"/>
        <end position="36"/>
    </location>
</feature>
<reference evidence="3" key="1">
    <citation type="submission" date="2015-01" db="EMBL/GenBank/DDBJ databases">
        <authorList>
            <person name="Aksoy S."/>
            <person name="Warren W."/>
            <person name="Wilson R.K."/>
        </authorList>
    </citation>
    <scope>NUCLEOTIDE SEQUENCE [LARGE SCALE GENOMIC DNA]</scope>
    <source>
        <strain evidence="3">IAEA</strain>
    </source>
</reference>
<keyword evidence="1" id="KW-1133">Transmembrane helix</keyword>
<proteinExistence type="predicted"/>
<dbReference type="EMBL" id="JXJN01013814">
    <property type="status" value="NOT_ANNOTATED_CDS"/>
    <property type="molecule type" value="Genomic_DNA"/>
</dbReference>